<gene>
    <name evidence="3" type="ORF">C7389_11032</name>
</gene>
<dbReference type="InterPro" id="IPR012899">
    <property type="entry name" value="LTXXQ"/>
</dbReference>
<evidence type="ECO:0000256" key="1">
    <source>
        <dbReference type="SAM" id="MobiDB-lite"/>
    </source>
</evidence>
<sequence length="175" mass="19119">MKTWMKTSIAAAVIAVHALGTTAAFARDDDHRGPGRGPGWTQTSPEKAQQHAELRLARLELALAIKPEQQAAWDQFKTSIAAQQAKAGERFAARKDKAEAPRTASERLAKMEEMSQLRLAELAETRKAVDTLYPRLSDAQKKVFDAEFMKGPDPRGDHRGPGKGPGRDAGPQQGH</sequence>
<evidence type="ECO:0000256" key="2">
    <source>
        <dbReference type="SAM" id="SignalP"/>
    </source>
</evidence>
<feature type="region of interest" description="Disordered" evidence="1">
    <location>
        <begin position="26"/>
        <end position="52"/>
    </location>
</feature>
<organism evidence="3 4">
    <name type="scientific">Azoarcus indigens</name>
    <dbReference type="NCBI Taxonomy" id="29545"/>
    <lineage>
        <taxon>Bacteria</taxon>
        <taxon>Pseudomonadati</taxon>
        <taxon>Pseudomonadota</taxon>
        <taxon>Betaproteobacteria</taxon>
        <taxon>Rhodocyclales</taxon>
        <taxon>Zoogloeaceae</taxon>
        <taxon>Azoarcus</taxon>
    </lineage>
</organism>
<comment type="caution">
    <text evidence="3">The sequence shown here is derived from an EMBL/GenBank/DDBJ whole genome shotgun (WGS) entry which is preliminary data.</text>
</comment>
<feature type="compositionally biased region" description="Basic and acidic residues" evidence="1">
    <location>
        <begin position="146"/>
        <end position="160"/>
    </location>
</feature>
<dbReference type="Proteomes" id="UP000295129">
    <property type="component" value="Unassembled WGS sequence"/>
</dbReference>
<proteinExistence type="predicted"/>
<dbReference type="RefSeq" id="WP_133591931.1">
    <property type="nucleotide sequence ID" value="NZ_SNVV01000010.1"/>
</dbReference>
<evidence type="ECO:0000313" key="4">
    <source>
        <dbReference type="Proteomes" id="UP000295129"/>
    </source>
</evidence>
<accession>A0A4R6DXB1</accession>
<protein>
    <submittedName>
        <fullName evidence="3">LTXXQ motif family protein</fullName>
    </submittedName>
</protein>
<dbReference type="AlphaFoldDB" id="A0A4R6DXB1"/>
<dbReference type="OrthoDB" id="9180611at2"/>
<evidence type="ECO:0000313" key="3">
    <source>
        <dbReference type="EMBL" id="TDN49940.1"/>
    </source>
</evidence>
<keyword evidence="4" id="KW-1185">Reference proteome</keyword>
<feature type="signal peptide" evidence="2">
    <location>
        <begin position="1"/>
        <end position="26"/>
    </location>
</feature>
<dbReference type="EMBL" id="SNVV01000010">
    <property type="protein sequence ID" value="TDN49940.1"/>
    <property type="molecule type" value="Genomic_DNA"/>
</dbReference>
<dbReference type="Pfam" id="PF07813">
    <property type="entry name" value="LTXXQ"/>
    <property type="match status" value="1"/>
</dbReference>
<name>A0A4R6DXB1_9RHOO</name>
<reference evidence="3 4" key="1">
    <citation type="submission" date="2019-03" db="EMBL/GenBank/DDBJ databases">
        <title>Genomic Encyclopedia of Type Strains, Phase IV (KMG-IV): sequencing the most valuable type-strain genomes for metagenomic binning, comparative biology and taxonomic classification.</title>
        <authorList>
            <person name="Goeker M."/>
        </authorList>
    </citation>
    <scope>NUCLEOTIDE SEQUENCE [LARGE SCALE GENOMIC DNA]</scope>
    <source>
        <strain evidence="3 4">DSM 12121</strain>
    </source>
</reference>
<dbReference type="GO" id="GO:0042597">
    <property type="term" value="C:periplasmic space"/>
    <property type="evidence" value="ECO:0007669"/>
    <property type="project" value="InterPro"/>
</dbReference>
<feature type="region of interest" description="Disordered" evidence="1">
    <location>
        <begin position="146"/>
        <end position="175"/>
    </location>
</feature>
<keyword evidence="2" id="KW-0732">Signal</keyword>
<feature type="chain" id="PRO_5020955726" evidence="2">
    <location>
        <begin position="27"/>
        <end position="175"/>
    </location>
</feature>